<protein>
    <submittedName>
        <fullName evidence="1">Uncharacterized protein</fullName>
    </submittedName>
</protein>
<gene>
    <name evidence="1" type="ORF">O181_092007</name>
</gene>
<dbReference type="Proteomes" id="UP000765509">
    <property type="component" value="Unassembled WGS sequence"/>
</dbReference>
<proteinExistence type="predicted"/>
<evidence type="ECO:0000313" key="2">
    <source>
        <dbReference type="Proteomes" id="UP000765509"/>
    </source>
</evidence>
<dbReference type="AlphaFoldDB" id="A0A9Q3P960"/>
<dbReference type="OrthoDB" id="1607513at2759"/>
<comment type="caution">
    <text evidence="1">The sequence shown here is derived from an EMBL/GenBank/DDBJ whole genome shotgun (WGS) entry which is preliminary data.</text>
</comment>
<organism evidence="1 2">
    <name type="scientific">Austropuccinia psidii MF-1</name>
    <dbReference type="NCBI Taxonomy" id="1389203"/>
    <lineage>
        <taxon>Eukaryota</taxon>
        <taxon>Fungi</taxon>
        <taxon>Dikarya</taxon>
        <taxon>Basidiomycota</taxon>
        <taxon>Pucciniomycotina</taxon>
        <taxon>Pucciniomycetes</taxon>
        <taxon>Pucciniales</taxon>
        <taxon>Sphaerophragmiaceae</taxon>
        <taxon>Austropuccinia</taxon>
    </lineage>
</organism>
<evidence type="ECO:0000313" key="1">
    <source>
        <dbReference type="EMBL" id="MBW0552292.1"/>
    </source>
</evidence>
<sequence>MAQELEEINPTFSSKAQAIGCMEHTIHLGTHDGNNGLASNRTSTSTKTELSKEAGKMDIVNLVEPPDGIDINYNSIILQLTQFALYLNQSPQRYENFVATVKLVYDKEKPRNAVILLSHVATRYNYT</sequence>
<dbReference type="EMBL" id="AVOT02058395">
    <property type="protein sequence ID" value="MBW0552292.1"/>
    <property type="molecule type" value="Genomic_DNA"/>
</dbReference>
<reference evidence="1" key="1">
    <citation type="submission" date="2021-03" db="EMBL/GenBank/DDBJ databases">
        <title>Draft genome sequence of rust myrtle Austropuccinia psidii MF-1, a brazilian biotype.</title>
        <authorList>
            <person name="Quecine M.C."/>
            <person name="Pachon D.M.R."/>
            <person name="Bonatelli M.L."/>
            <person name="Correr F.H."/>
            <person name="Franceschini L.M."/>
            <person name="Leite T.F."/>
            <person name="Margarido G.R.A."/>
            <person name="Almeida C.A."/>
            <person name="Ferrarezi J.A."/>
            <person name="Labate C.A."/>
        </authorList>
    </citation>
    <scope>NUCLEOTIDE SEQUENCE</scope>
    <source>
        <strain evidence="1">MF-1</strain>
    </source>
</reference>
<accession>A0A9Q3P960</accession>
<name>A0A9Q3P960_9BASI</name>
<keyword evidence="2" id="KW-1185">Reference proteome</keyword>